<reference evidence="1 2" key="1">
    <citation type="submission" date="2018-07" db="EMBL/GenBank/DDBJ databases">
        <title>Whole genome Sequencing of Pseudoxanthomonas gei KCTC 32298 (T).</title>
        <authorList>
            <person name="Kumar S."/>
            <person name="Bansal K."/>
            <person name="Kaur A."/>
            <person name="Patil P."/>
            <person name="Sharma S."/>
            <person name="Patil P.B."/>
        </authorList>
    </citation>
    <scope>NUCLEOTIDE SEQUENCE [LARGE SCALE GENOMIC DNA]</scope>
    <source>
        <strain evidence="1 2">KCTC 32298</strain>
    </source>
</reference>
<comment type="caution">
    <text evidence="1">The sequence shown here is derived from an EMBL/GenBank/DDBJ whole genome shotgun (WGS) entry which is preliminary data.</text>
</comment>
<accession>A0ABX0A938</accession>
<dbReference type="InterPro" id="IPR045389">
    <property type="entry name" value="DUF6522"/>
</dbReference>
<gene>
    <name evidence="1" type="ORF">DT603_01020</name>
</gene>
<proteinExistence type="predicted"/>
<organism evidence="1 2">
    <name type="scientific">Pseudoxanthomonas gei</name>
    <dbReference type="NCBI Taxonomy" id="1383030"/>
    <lineage>
        <taxon>Bacteria</taxon>
        <taxon>Pseudomonadati</taxon>
        <taxon>Pseudomonadota</taxon>
        <taxon>Gammaproteobacteria</taxon>
        <taxon>Lysobacterales</taxon>
        <taxon>Lysobacteraceae</taxon>
        <taxon>Pseudoxanthomonas</taxon>
    </lineage>
</organism>
<dbReference type="EMBL" id="QOVG01000001">
    <property type="protein sequence ID" value="NDK37428.1"/>
    <property type="molecule type" value="Genomic_DNA"/>
</dbReference>
<evidence type="ECO:0000313" key="1">
    <source>
        <dbReference type="EMBL" id="NDK37428.1"/>
    </source>
</evidence>
<evidence type="ECO:0000313" key="2">
    <source>
        <dbReference type="Proteomes" id="UP001429354"/>
    </source>
</evidence>
<protein>
    <recommendedName>
        <fullName evidence="3">PepSY domain-containing protein</fullName>
    </recommendedName>
</protein>
<name>A0ABX0A938_9GAMM</name>
<sequence length="68" mass="7310">MEIDAGIIATGMGLEPARVQALMQSGKITVLCERGTGEDLGCHRITFHHGGRRFRILIDASGRIFASA</sequence>
<dbReference type="Proteomes" id="UP001429354">
    <property type="component" value="Unassembled WGS sequence"/>
</dbReference>
<keyword evidence="2" id="KW-1185">Reference proteome</keyword>
<dbReference type="Pfam" id="PF20132">
    <property type="entry name" value="DUF6522"/>
    <property type="match status" value="1"/>
</dbReference>
<evidence type="ECO:0008006" key="3">
    <source>
        <dbReference type="Google" id="ProtNLM"/>
    </source>
</evidence>